<dbReference type="SUPFAM" id="SSF81345">
    <property type="entry name" value="ABC transporter involved in vitamin B12 uptake, BtuC"/>
    <property type="match status" value="1"/>
</dbReference>
<evidence type="ECO:0000256" key="3">
    <source>
        <dbReference type="ARBA" id="ARBA00022448"/>
    </source>
</evidence>
<dbReference type="InterPro" id="IPR001626">
    <property type="entry name" value="ABC_TroCD"/>
</dbReference>
<comment type="subcellular location">
    <subcellularLocation>
        <location evidence="1 8">Cell membrane</location>
        <topology evidence="1 8">Multi-pass membrane protein</topology>
    </subcellularLocation>
</comment>
<comment type="caution">
    <text evidence="10">The sequence shown here is derived from an EMBL/GenBank/DDBJ whole genome shotgun (WGS) entry which is preliminary data.</text>
</comment>
<dbReference type="InterPro" id="IPR037294">
    <property type="entry name" value="ABC_BtuC-like"/>
</dbReference>
<evidence type="ECO:0000313" key="11">
    <source>
        <dbReference type="Proteomes" id="UP001243212"/>
    </source>
</evidence>
<feature type="transmembrane region" description="Helical" evidence="9">
    <location>
        <begin position="145"/>
        <end position="165"/>
    </location>
</feature>
<evidence type="ECO:0000256" key="2">
    <source>
        <dbReference type="ARBA" id="ARBA00008034"/>
    </source>
</evidence>
<dbReference type="Proteomes" id="UP001243212">
    <property type="component" value="Unassembled WGS sequence"/>
</dbReference>
<keyword evidence="3 8" id="KW-0813">Transport</keyword>
<feature type="transmembrane region" description="Helical" evidence="9">
    <location>
        <begin position="59"/>
        <end position="78"/>
    </location>
</feature>
<gene>
    <name evidence="10" type="ORF">J2S70_000558</name>
</gene>
<sequence>MSFIVAAFLLSVTTAVTCAVPGVFVVLRRQSMLVDAISHGVLPGIVLGVALTGSLKSPLMIVGATLMGLLIVASANWLRNSNIVKGDADQGVIFPVLFAIGVLMLSTVFSDAHICADTVLAGDLNLMALPSEHLVIAGYNIGPRMMWILIAVLAINMGFIVRNWRILTVGTFDPEYAQVIGMPARRVSNILMFLVTLTIVTAFNVAGSILVIALMISPVACALLVARTMPGVIGVSVSVACASAVIGFWTAWKLNLPTSAAMAFFGGVIFMAFALWSVRADKRIAESA</sequence>
<feature type="transmembrane region" description="Helical" evidence="9">
    <location>
        <begin position="209"/>
        <end position="226"/>
    </location>
</feature>
<protein>
    <submittedName>
        <fullName evidence="10">Manganese/zinc/iron transport system permease protein</fullName>
    </submittedName>
</protein>
<evidence type="ECO:0000256" key="9">
    <source>
        <dbReference type="SAM" id="Phobius"/>
    </source>
</evidence>
<evidence type="ECO:0000256" key="8">
    <source>
        <dbReference type="RuleBase" id="RU003943"/>
    </source>
</evidence>
<keyword evidence="5 8" id="KW-0812">Transmembrane</keyword>
<keyword evidence="11" id="KW-1185">Reference proteome</keyword>
<feature type="transmembrane region" description="Helical" evidence="9">
    <location>
        <begin position="90"/>
        <end position="109"/>
    </location>
</feature>
<dbReference type="PANTHER" id="PTHR30477">
    <property type="entry name" value="ABC-TRANSPORTER METAL-BINDING PROTEIN"/>
    <property type="match status" value="1"/>
</dbReference>
<keyword evidence="6 9" id="KW-1133">Transmembrane helix</keyword>
<evidence type="ECO:0000256" key="6">
    <source>
        <dbReference type="ARBA" id="ARBA00022989"/>
    </source>
</evidence>
<feature type="transmembrane region" description="Helical" evidence="9">
    <location>
        <begin position="258"/>
        <end position="278"/>
    </location>
</feature>
<evidence type="ECO:0000256" key="7">
    <source>
        <dbReference type="ARBA" id="ARBA00023136"/>
    </source>
</evidence>
<feature type="transmembrane region" description="Helical" evidence="9">
    <location>
        <begin position="186"/>
        <end position="203"/>
    </location>
</feature>
<organism evidence="10 11">
    <name type="scientific">Trueperella bonasi</name>
    <dbReference type="NCBI Taxonomy" id="312286"/>
    <lineage>
        <taxon>Bacteria</taxon>
        <taxon>Bacillati</taxon>
        <taxon>Actinomycetota</taxon>
        <taxon>Actinomycetes</taxon>
        <taxon>Actinomycetales</taxon>
        <taxon>Actinomycetaceae</taxon>
        <taxon>Trueperella</taxon>
    </lineage>
</organism>
<accession>A0ABT9NF02</accession>
<comment type="similarity">
    <text evidence="2 8">Belongs to the ABC-3 integral membrane protein family.</text>
</comment>
<evidence type="ECO:0000256" key="4">
    <source>
        <dbReference type="ARBA" id="ARBA00022475"/>
    </source>
</evidence>
<dbReference type="EMBL" id="JAUSQX010000001">
    <property type="protein sequence ID" value="MDP9805976.1"/>
    <property type="molecule type" value="Genomic_DNA"/>
</dbReference>
<keyword evidence="7 9" id="KW-0472">Membrane</keyword>
<dbReference type="RefSeq" id="WP_307682225.1">
    <property type="nucleotide sequence ID" value="NZ_JAUSQX010000001.1"/>
</dbReference>
<dbReference type="PANTHER" id="PTHR30477:SF8">
    <property type="entry name" value="METAL TRANSPORT SYSTEM MEMBRANE PROTEIN CT_070-RELATED"/>
    <property type="match status" value="1"/>
</dbReference>
<evidence type="ECO:0000256" key="5">
    <source>
        <dbReference type="ARBA" id="ARBA00022692"/>
    </source>
</evidence>
<evidence type="ECO:0000256" key="1">
    <source>
        <dbReference type="ARBA" id="ARBA00004651"/>
    </source>
</evidence>
<dbReference type="Pfam" id="PF00950">
    <property type="entry name" value="ABC-3"/>
    <property type="match status" value="1"/>
</dbReference>
<feature type="transmembrane region" description="Helical" evidence="9">
    <location>
        <begin position="233"/>
        <end position="252"/>
    </location>
</feature>
<reference evidence="10 11" key="1">
    <citation type="submission" date="2023-07" db="EMBL/GenBank/DDBJ databases">
        <title>Sequencing the genomes of 1000 actinobacteria strains.</title>
        <authorList>
            <person name="Klenk H.-P."/>
        </authorList>
    </citation>
    <scope>NUCLEOTIDE SEQUENCE [LARGE SCALE GENOMIC DNA]</scope>
    <source>
        <strain evidence="10 11">DSM 17163</strain>
    </source>
</reference>
<dbReference type="Gene3D" id="1.10.3470.10">
    <property type="entry name" value="ABC transporter involved in vitamin B12 uptake, BtuC"/>
    <property type="match status" value="1"/>
</dbReference>
<name>A0ABT9NF02_9ACTO</name>
<keyword evidence="4" id="KW-1003">Cell membrane</keyword>
<proteinExistence type="inferred from homology"/>
<evidence type="ECO:0000313" key="10">
    <source>
        <dbReference type="EMBL" id="MDP9805976.1"/>
    </source>
</evidence>